<accession>A0A452GI07</accession>
<reference evidence="2" key="2">
    <citation type="submission" date="2025-08" db="UniProtKB">
        <authorList>
            <consortium name="Ensembl"/>
        </authorList>
    </citation>
    <scope>IDENTIFICATION</scope>
</reference>
<name>A0A452GI07_9SAUR</name>
<protein>
    <submittedName>
        <fullName evidence="2">Uncharacterized protein</fullName>
    </submittedName>
</protein>
<organism evidence="2 3">
    <name type="scientific">Gopherus agassizii</name>
    <name type="common">Agassiz's desert tortoise</name>
    <dbReference type="NCBI Taxonomy" id="38772"/>
    <lineage>
        <taxon>Eukaryota</taxon>
        <taxon>Metazoa</taxon>
        <taxon>Chordata</taxon>
        <taxon>Craniata</taxon>
        <taxon>Vertebrata</taxon>
        <taxon>Euteleostomi</taxon>
        <taxon>Archelosauria</taxon>
        <taxon>Testudinata</taxon>
        <taxon>Testudines</taxon>
        <taxon>Cryptodira</taxon>
        <taxon>Durocryptodira</taxon>
        <taxon>Testudinoidea</taxon>
        <taxon>Testudinidae</taxon>
        <taxon>Gopherus</taxon>
    </lineage>
</organism>
<evidence type="ECO:0000313" key="3">
    <source>
        <dbReference type="Proteomes" id="UP000291020"/>
    </source>
</evidence>
<dbReference type="Ensembl" id="ENSGAGT00000001411.1">
    <property type="protein sequence ID" value="ENSGAGP00000001258.1"/>
    <property type="gene ID" value="ENSGAGG00000001008.1"/>
</dbReference>
<evidence type="ECO:0000313" key="2">
    <source>
        <dbReference type="Ensembl" id="ENSGAGP00000001258.1"/>
    </source>
</evidence>
<reference evidence="2" key="3">
    <citation type="submission" date="2025-09" db="UniProtKB">
        <authorList>
            <consortium name="Ensembl"/>
        </authorList>
    </citation>
    <scope>IDENTIFICATION</scope>
</reference>
<evidence type="ECO:0000256" key="1">
    <source>
        <dbReference type="SAM" id="MobiDB-lite"/>
    </source>
</evidence>
<dbReference type="Proteomes" id="UP000291020">
    <property type="component" value="Unassembled WGS sequence"/>
</dbReference>
<keyword evidence="3" id="KW-1185">Reference proteome</keyword>
<feature type="region of interest" description="Disordered" evidence="1">
    <location>
        <begin position="1"/>
        <end position="45"/>
    </location>
</feature>
<sequence length="87" mass="8991">MEISSPHLSPRQWESKLEPFPVDPAPRPQPVSTAPALPPEAGGFSPAPSCCRGCLDERSKQLTAGISSGLLQGPGATHSSWGCGGII</sequence>
<proteinExistence type="predicted"/>
<reference evidence="3" key="1">
    <citation type="journal article" date="2017" name="PLoS ONE">
        <title>The Agassiz's desert tortoise genome provides a resource for the conservation of a threatened species.</title>
        <authorList>
            <person name="Tollis M."/>
            <person name="DeNardo D.F."/>
            <person name="Cornelius J.A."/>
            <person name="Dolby G.A."/>
            <person name="Edwards T."/>
            <person name="Henen B.T."/>
            <person name="Karl A.E."/>
            <person name="Murphy R.W."/>
            <person name="Kusumi K."/>
        </authorList>
    </citation>
    <scope>NUCLEOTIDE SEQUENCE [LARGE SCALE GENOMIC DNA]</scope>
</reference>
<dbReference type="AlphaFoldDB" id="A0A452GI07"/>